<reference evidence="2" key="1">
    <citation type="journal article" date="2023" name="Mol. Phylogenet. Evol.">
        <title>Genome-scale phylogeny and comparative genomics of the fungal order Sordariales.</title>
        <authorList>
            <person name="Hensen N."/>
            <person name="Bonometti L."/>
            <person name="Westerberg I."/>
            <person name="Brannstrom I.O."/>
            <person name="Guillou S."/>
            <person name="Cros-Aarteil S."/>
            <person name="Calhoun S."/>
            <person name="Haridas S."/>
            <person name="Kuo A."/>
            <person name="Mondo S."/>
            <person name="Pangilinan J."/>
            <person name="Riley R."/>
            <person name="LaButti K."/>
            <person name="Andreopoulos B."/>
            <person name="Lipzen A."/>
            <person name="Chen C."/>
            <person name="Yan M."/>
            <person name="Daum C."/>
            <person name="Ng V."/>
            <person name="Clum A."/>
            <person name="Steindorff A."/>
            <person name="Ohm R.A."/>
            <person name="Martin F."/>
            <person name="Silar P."/>
            <person name="Natvig D.O."/>
            <person name="Lalanne C."/>
            <person name="Gautier V."/>
            <person name="Ament-Velasquez S.L."/>
            <person name="Kruys A."/>
            <person name="Hutchinson M.I."/>
            <person name="Powell A.J."/>
            <person name="Barry K."/>
            <person name="Miller A.N."/>
            <person name="Grigoriev I.V."/>
            <person name="Debuchy R."/>
            <person name="Gladieux P."/>
            <person name="Hiltunen Thoren M."/>
            <person name="Johannesson H."/>
        </authorList>
    </citation>
    <scope>NUCLEOTIDE SEQUENCE</scope>
    <source>
        <strain evidence="2">CBS 232.78</strain>
    </source>
</reference>
<proteinExistence type="predicted"/>
<dbReference type="AlphaFoldDB" id="A0AAE0U428"/>
<reference evidence="2" key="2">
    <citation type="submission" date="2023-06" db="EMBL/GenBank/DDBJ databases">
        <authorList>
            <consortium name="Lawrence Berkeley National Laboratory"/>
            <person name="Haridas S."/>
            <person name="Hensen N."/>
            <person name="Bonometti L."/>
            <person name="Westerberg I."/>
            <person name="Brannstrom I.O."/>
            <person name="Guillou S."/>
            <person name="Cros-Aarteil S."/>
            <person name="Calhoun S."/>
            <person name="Kuo A."/>
            <person name="Mondo S."/>
            <person name="Pangilinan J."/>
            <person name="Riley R."/>
            <person name="LaButti K."/>
            <person name="Andreopoulos B."/>
            <person name="Lipzen A."/>
            <person name="Chen C."/>
            <person name="Yanf M."/>
            <person name="Daum C."/>
            <person name="Ng V."/>
            <person name="Clum A."/>
            <person name="Steindorff A."/>
            <person name="Ohm R."/>
            <person name="Martin F."/>
            <person name="Silar P."/>
            <person name="Natvig D."/>
            <person name="Lalanne C."/>
            <person name="Gautier V."/>
            <person name="Ament-velasquez S.L."/>
            <person name="Kruys A."/>
            <person name="Hutchinson M.I."/>
            <person name="Powell A.J."/>
            <person name="Barry K."/>
            <person name="Miller A.N."/>
            <person name="Grigoriev I.V."/>
            <person name="Debuchy R."/>
            <person name="Gladieux P."/>
            <person name="Thoren M.H."/>
            <person name="Johannesson H."/>
        </authorList>
    </citation>
    <scope>NUCLEOTIDE SEQUENCE</scope>
    <source>
        <strain evidence="2">CBS 232.78</strain>
    </source>
</reference>
<name>A0AAE0U428_9PEZI</name>
<dbReference type="InterPro" id="IPR010730">
    <property type="entry name" value="HET"/>
</dbReference>
<sequence>MLQFTKDFEFIGDYSGPYAILSHTWEKDEKAGYDKIRQFCRLAAVDGFSHGWVDTCCIDKASSAELSEAINSMFRWYKHVTRCYVYLADVPDCQGAEINDVHVKWQKLSPVDHPFFRSRWFSRGWTLQELIAPFDLHFYSSTWTAVAAKKDIVYPLSRITGIGYHVLKNGDLSYVPVSERMRWASLRSTTRIEDTAYSLLGTFEVNLPLLYGEG</sequence>
<dbReference type="Pfam" id="PF06985">
    <property type="entry name" value="HET"/>
    <property type="match status" value="1"/>
</dbReference>
<dbReference type="Proteomes" id="UP001285441">
    <property type="component" value="Unassembled WGS sequence"/>
</dbReference>
<feature type="domain" description="Heterokaryon incompatibility" evidence="1">
    <location>
        <begin position="18"/>
        <end position="129"/>
    </location>
</feature>
<organism evidence="2 3">
    <name type="scientific">Podospora didyma</name>
    <dbReference type="NCBI Taxonomy" id="330526"/>
    <lineage>
        <taxon>Eukaryota</taxon>
        <taxon>Fungi</taxon>
        <taxon>Dikarya</taxon>
        <taxon>Ascomycota</taxon>
        <taxon>Pezizomycotina</taxon>
        <taxon>Sordariomycetes</taxon>
        <taxon>Sordariomycetidae</taxon>
        <taxon>Sordariales</taxon>
        <taxon>Podosporaceae</taxon>
        <taxon>Podospora</taxon>
    </lineage>
</organism>
<protein>
    <submittedName>
        <fullName evidence="2">Heterokaryon incompatibility protein-domain-containing protein</fullName>
    </submittedName>
</protein>
<accession>A0AAE0U428</accession>
<evidence type="ECO:0000313" key="3">
    <source>
        <dbReference type="Proteomes" id="UP001285441"/>
    </source>
</evidence>
<comment type="caution">
    <text evidence="2">The sequence shown here is derived from an EMBL/GenBank/DDBJ whole genome shotgun (WGS) entry which is preliminary data.</text>
</comment>
<evidence type="ECO:0000313" key="2">
    <source>
        <dbReference type="EMBL" id="KAK3389860.1"/>
    </source>
</evidence>
<gene>
    <name evidence="2" type="ORF">B0H63DRAFT_492615</name>
</gene>
<dbReference type="PANTHER" id="PTHR10622">
    <property type="entry name" value="HET DOMAIN-CONTAINING PROTEIN"/>
    <property type="match status" value="1"/>
</dbReference>
<dbReference type="EMBL" id="JAULSW010000002">
    <property type="protein sequence ID" value="KAK3389860.1"/>
    <property type="molecule type" value="Genomic_DNA"/>
</dbReference>
<keyword evidence="3" id="KW-1185">Reference proteome</keyword>
<evidence type="ECO:0000259" key="1">
    <source>
        <dbReference type="Pfam" id="PF06985"/>
    </source>
</evidence>
<dbReference type="PANTHER" id="PTHR10622:SF10">
    <property type="entry name" value="HET DOMAIN-CONTAINING PROTEIN"/>
    <property type="match status" value="1"/>
</dbReference>